<organism evidence="2 3">
    <name type="scientific">Xylocopilactobacillus apis</name>
    <dbReference type="NCBI Taxonomy" id="2932183"/>
    <lineage>
        <taxon>Bacteria</taxon>
        <taxon>Bacillati</taxon>
        <taxon>Bacillota</taxon>
        <taxon>Bacilli</taxon>
        <taxon>Lactobacillales</taxon>
        <taxon>Lactobacillaceae</taxon>
        <taxon>Xylocopilactobacillus</taxon>
    </lineage>
</organism>
<gene>
    <name evidence="2" type="ORF">KIMC2_14580</name>
</gene>
<reference evidence="2 3" key="1">
    <citation type="journal article" date="2023" name="Microbiol. Spectr.">
        <title>Symbiosis of Carpenter Bees with Uncharacterized Lactic Acid Bacteria Showing NAD Auxotrophy.</title>
        <authorList>
            <person name="Kawasaki S."/>
            <person name="Ozawa K."/>
            <person name="Mori T."/>
            <person name="Yamamoto A."/>
            <person name="Ito M."/>
            <person name="Ohkuma M."/>
            <person name="Sakamoto M."/>
            <person name="Matsutani M."/>
        </authorList>
    </citation>
    <scope>NUCLEOTIDE SEQUENCE [LARGE SCALE GENOMIC DNA]</scope>
    <source>
        <strain evidence="2 3">KimC2</strain>
    </source>
</reference>
<dbReference type="Gene3D" id="3.40.50.150">
    <property type="entry name" value="Vaccinia Virus protein VP39"/>
    <property type="match status" value="1"/>
</dbReference>
<dbReference type="KEGG" id="xak:KIMC2_14580"/>
<dbReference type="GO" id="GO:0003677">
    <property type="term" value="F:DNA binding"/>
    <property type="evidence" value="ECO:0007669"/>
    <property type="project" value="InterPro"/>
</dbReference>
<dbReference type="RefSeq" id="WP_317695478.1">
    <property type="nucleotide sequence ID" value="NZ_AP026801.1"/>
</dbReference>
<feature type="domain" description="DNA methylase adenine-specific" evidence="1">
    <location>
        <begin position="53"/>
        <end position="163"/>
    </location>
</feature>
<evidence type="ECO:0000259" key="1">
    <source>
        <dbReference type="Pfam" id="PF02384"/>
    </source>
</evidence>
<dbReference type="GO" id="GO:0008170">
    <property type="term" value="F:N-methyltransferase activity"/>
    <property type="evidence" value="ECO:0007669"/>
    <property type="project" value="InterPro"/>
</dbReference>
<name>A0AAU9DF87_9LACO</name>
<keyword evidence="3" id="KW-1185">Reference proteome</keyword>
<dbReference type="Pfam" id="PF02384">
    <property type="entry name" value="N6_Mtase"/>
    <property type="match status" value="1"/>
</dbReference>
<evidence type="ECO:0000313" key="2">
    <source>
        <dbReference type="EMBL" id="BDR56896.1"/>
    </source>
</evidence>
<dbReference type="SUPFAM" id="SSF53335">
    <property type="entry name" value="S-adenosyl-L-methionine-dependent methyltransferases"/>
    <property type="match status" value="1"/>
</dbReference>
<protein>
    <recommendedName>
        <fullName evidence="1">DNA methylase adenine-specific domain-containing protein</fullName>
    </recommendedName>
</protein>
<dbReference type="Proteomes" id="UP001321804">
    <property type="component" value="Chromosome"/>
</dbReference>
<proteinExistence type="predicted"/>
<dbReference type="AlphaFoldDB" id="A0AAU9DF87"/>
<accession>A0AAU9DF87</accession>
<dbReference type="InterPro" id="IPR003356">
    <property type="entry name" value="DNA_methylase_A-5"/>
</dbReference>
<dbReference type="InterPro" id="IPR029063">
    <property type="entry name" value="SAM-dependent_MTases_sf"/>
</dbReference>
<evidence type="ECO:0000313" key="3">
    <source>
        <dbReference type="Proteomes" id="UP001321804"/>
    </source>
</evidence>
<dbReference type="EMBL" id="AP026801">
    <property type="protein sequence ID" value="BDR56896.1"/>
    <property type="molecule type" value="Genomic_DNA"/>
</dbReference>
<sequence length="252" mass="29615">MPRGKFDLETVNKLLGVDESYKAPDKLLKIMFDKKKREKLFREFLDVSTDVSYDWFHEYFQDEQAERKTRKQDFTPTSISNILSILIKNPETAKSTYDVAAGTGGMTIVSWWNDMIQESPFFYLPQEHLFYCEELSDRAMPFLLFNLAIRGMNAVVWQGDSLARTCKGVFLIENPTDNHMGFSDINTMPRTDDVKRYFEIDKWVGDPYPEHIETDMFDWAKAMDKSVQDRQKTFEKYSNAFNYVKERTKSAE</sequence>